<dbReference type="OrthoDB" id="9789575at2"/>
<gene>
    <name evidence="2" type="ORF">DJ018_01575</name>
</gene>
<keyword evidence="3" id="KW-1185">Reference proteome</keyword>
<organism evidence="2 3">
    <name type="scientific">Phenylobacterium deserti</name>
    <dbReference type="NCBI Taxonomy" id="1914756"/>
    <lineage>
        <taxon>Bacteria</taxon>
        <taxon>Pseudomonadati</taxon>
        <taxon>Pseudomonadota</taxon>
        <taxon>Alphaproteobacteria</taxon>
        <taxon>Caulobacterales</taxon>
        <taxon>Caulobacteraceae</taxon>
        <taxon>Phenylobacterium</taxon>
    </lineage>
</organism>
<dbReference type="CDD" id="cd02440">
    <property type="entry name" value="AdoMet_MTases"/>
    <property type="match status" value="1"/>
</dbReference>
<dbReference type="CDD" id="cd00090">
    <property type="entry name" value="HTH_ARSR"/>
    <property type="match status" value="1"/>
</dbReference>
<dbReference type="InterPro" id="IPR036388">
    <property type="entry name" value="WH-like_DNA-bd_sf"/>
</dbReference>
<evidence type="ECO:0000259" key="1">
    <source>
        <dbReference type="PROSITE" id="PS50987"/>
    </source>
</evidence>
<reference evidence="3" key="1">
    <citation type="submission" date="2018-05" db="EMBL/GenBank/DDBJ databases">
        <authorList>
            <person name="Li X."/>
        </authorList>
    </citation>
    <scope>NUCLEOTIDE SEQUENCE [LARGE SCALE GENOMIC DNA]</scope>
    <source>
        <strain evidence="3">YIM 73061</strain>
    </source>
</reference>
<dbReference type="RefSeq" id="WP_111514620.1">
    <property type="nucleotide sequence ID" value="NZ_QFYR01000001.1"/>
</dbReference>
<dbReference type="SUPFAM" id="SSF46785">
    <property type="entry name" value="Winged helix' DNA-binding domain"/>
    <property type="match status" value="1"/>
</dbReference>
<protein>
    <submittedName>
        <fullName evidence="2">ArsR family transcriptional regulator</fullName>
    </submittedName>
</protein>
<accession>A0A328AT87</accession>
<dbReference type="SUPFAM" id="SSF53335">
    <property type="entry name" value="S-adenosyl-L-methionine-dependent methyltransferases"/>
    <property type="match status" value="1"/>
</dbReference>
<dbReference type="InterPro" id="IPR001845">
    <property type="entry name" value="HTH_ArsR_DNA-bd_dom"/>
</dbReference>
<dbReference type="PRINTS" id="PR00778">
    <property type="entry name" value="HTHARSR"/>
</dbReference>
<dbReference type="SMART" id="SM00418">
    <property type="entry name" value="HTH_ARSR"/>
    <property type="match status" value="1"/>
</dbReference>
<evidence type="ECO:0000313" key="2">
    <source>
        <dbReference type="EMBL" id="RAK58170.1"/>
    </source>
</evidence>
<dbReference type="GO" id="GO:0008757">
    <property type="term" value="F:S-adenosylmethionine-dependent methyltransferase activity"/>
    <property type="evidence" value="ECO:0007669"/>
    <property type="project" value="InterPro"/>
</dbReference>
<dbReference type="Pfam" id="PF08241">
    <property type="entry name" value="Methyltransf_11"/>
    <property type="match status" value="1"/>
</dbReference>
<dbReference type="InterPro" id="IPR029063">
    <property type="entry name" value="SAM-dependent_MTases_sf"/>
</dbReference>
<evidence type="ECO:0000313" key="3">
    <source>
        <dbReference type="Proteomes" id="UP000249725"/>
    </source>
</evidence>
<dbReference type="AlphaFoldDB" id="A0A328AT87"/>
<feature type="domain" description="HTH arsR-type" evidence="1">
    <location>
        <begin position="1"/>
        <end position="95"/>
    </location>
</feature>
<dbReference type="PROSITE" id="PS50987">
    <property type="entry name" value="HTH_ARSR_2"/>
    <property type="match status" value="1"/>
</dbReference>
<dbReference type="InterPro" id="IPR013216">
    <property type="entry name" value="Methyltransf_11"/>
</dbReference>
<dbReference type="Gene3D" id="1.10.10.10">
    <property type="entry name" value="Winged helix-like DNA-binding domain superfamily/Winged helix DNA-binding domain"/>
    <property type="match status" value="1"/>
</dbReference>
<dbReference type="InterPro" id="IPR011991">
    <property type="entry name" value="ArsR-like_HTH"/>
</dbReference>
<comment type="caution">
    <text evidence="2">The sequence shown here is derived from an EMBL/GenBank/DDBJ whole genome shotgun (WGS) entry which is preliminary data.</text>
</comment>
<dbReference type="InterPro" id="IPR036390">
    <property type="entry name" value="WH_DNA-bd_sf"/>
</dbReference>
<dbReference type="EMBL" id="QFYR01000001">
    <property type="protein sequence ID" value="RAK58170.1"/>
    <property type="molecule type" value="Genomic_DNA"/>
</dbReference>
<dbReference type="InterPro" id="IPR050508">
    <property type="entry name" value="Methyltransf_Superfamily"/>
</dbReference>
<dbReference type="Pfam" id="PF01022">
    <property type="entry name" value="HTH_5"/>
    <property type="match status" value="1"/>
</dbReference>
<dbReference type="PANTHER" id="PTHR42912">
    <property type="entry name" value="METHYLTRANSFERASE"/>
    <property type="match status" value="1"/>
</dbReference>
<name>A0A328AT87_9CAUL</name>
<dbReference type="NCBIfam" id="NF033788">
    <property type="entry name" value="HTH_metalloreg"/>
    <property type="match status" value="1"/>
</dbReference>
<dbReference type="PANTHER" id="PTHR42912:SF93">
    <property type="entry name" value="N6-ADENOSINE-METHYLTRANSFERASE TMT1A"/>
    <property type="match status" value="1"/>
</dbReference>
<dbReference type="Gene3D" id="3.40.50.150">
    <property type="entry name" value="Vaccinia Virus protein VP39"/>
    <property type="match status" value="1"/>
</dbReference>
<proteinExistence type="predicted"/>
<sequence>MTLSASQAVDVLRAAGEPTRLRILALLALEELAVLELCRVLDQSQPRVSRHLKLLAEAGLVERFPDGAWVFYRLTSGGPAGEIVAEILGRTDAADPVLAADAERLSAVREERAADAAEYFARNAARWDEIRSLYVADAAVEQAILAAVGEGPFRRLVDLGSGTGRMLTLLAPRAEQALGLDLSQQMLNIARNHVAEAGLDRCELRHGDIFGTRLPDGSADLVVVHQVLHYLADPAAAVREAARIVAPGGKLIIVDFAPHGLEFLREQHQHRRLGFSDAEMKRWLSHGPFSGVEAQALPPVREGGLTVKIWTAARASDEQRSAA</sequence>
<dbReference type="GO" id="GO:0003700">
    <property type="term" value="F:DNA-binding transcription factor activity"/>
    <property type="evidence" value="ECO:0007669"/>
    <property type="project" value="InterPro"/>
</dbReference>
<dbReference type="Proteomes" id="UP000249725">
    <property type="component" value="Unassembled WGS sequence"/>
</dbReference>